<dbReference type="EMBL" id="FPKR01000001">
    <property type="protein sequence ID" value="SFZ70433.1"/>
    <property type="molecule type" value="Genomic_DNA"/>
</dbReference>
<evidence type="ECO:0008006" key="3">
    <source>
        <dbReference type="Google" id="ProtNLM"/>
    </source>
</evidence>
<evidence type="ECO:0000313" key="2">
    <source>
        <dbReference type="Proteomes" id="UP000186513"/>
    </source>
</evidence>
<sequence>MLTTHLVCAPDDLCSPAVVTEWLVPAGWQVEADAPLVRLAVAGEVHVVVTPTAGMVLEHCVAIGEPLAASDLLAMIEADEPDFGEMLIPAEDAAEVLSVPACRLAQRPLAPSAVHSEALALCAALGIAPDEVPAGPQGQLGRREVEVHVRAELRKLAALRRLLAED</sequence>
<dbReference type="InterPro" id="IPR011053">
    <property type="entry name" value="Single_hybrid_motif"/>
</dbReference>
<dbReference type="Proteomes" id="UP000186513">
    <property type="component" value="Unassembled WGS sequence"/>
</dbReference>
<reference evidence="1 2" key="1">
    <citation type="submission" date="2016-11" db="EMBL/GenBank/DDBJ databases">
        <authorList>
            <person name="Jaros S."/>
            <person name="Januszkiewicz K."/>
            <person name="Wedrychowicz H."/>
        </authorList>
    </citation>
    <scope>NUCLEOTIDE SEQUENCE [LARGE SCALE GENOMIC DNA]</scope>
    <source>
        <strain evidence="1 2">DSM 18899</strain>
    </source>
</reference>
<organism evidence="1 2">
    <name type="scientific">Chitinimonas taiwanensis DSM 18899</name>
    <dbReference type="NCBI Taxonomy" id="1121279"/>
    <lineage>
        <taxon>Bacteria</taxon>
        <taxon>Pseudomonadati</taxon>
        <taxon>Pseudomonadota</taxon>
        <taxon>Betaproteobacteria</taxon>
        <taxon>Neisseriales</taxon>
        <taxon>Chitinibacteraceae</taxon>
        <taxon>Chitinimonas</taxon>
    </lineage>
</organism>
<dbReference type="Gene3D" id="2.40.50.100">
    <property type="match status" value="1"/>
</dbReference>
<dbReference type="SUPFAM" id="SSF51230">
    <property type="entry name" value="Single hybrid motif"/>
    <property type="match status" value="1"/>
</dbReference>
<accession>A0A1K2H400</accession>
<dbReference type="RefSeq" id="WP_072426752.1">
    <property type="nucleotide sequence ID" value="NZ_FPKR01000001.1"/>
</dbReference>
<protein>
    <recommendedName>
        <fullName evidence="3">Biotin-requiring enzyme</fullName>
    </recommendedName>
</protein>
<dbReference type="AlphaFoldDB" id="A0A1K2H400"/>
<keyword evidence="2" id="KW-1185">Reference proteome</keyword>
<proteinExistence type="predicted"/>
<evidence type="ECO:0000313" key="1">
    <source>
        <dbReference type="EMBL" id="SFZ70433.1"/>
    </source>
</evidence>
<name>A0A1K2H400_9NEIS</name>
<gene>
    <name evidence="1" type="ORF">SAMN02745887_00204</name>
</gene>
<dbReference type="OrthoDB" id="9805770at2"/>